<reference evidence="1" key="1">
    <citation type="submission" date="2019-11" db="EMBL/GenBank/DDBJ databases">
        <title>Complete mitogenomes of the chlorophyte green algae Scherffelia dubia and Tetraselmis sp. CCMP 881 (Chlorodendrophyceae).</title>
        <authorList>
            <person name="Turmel M."/>
            <person name="Otis C."/>
            <person name="de Cambiaire J.-C."/>
            <person name="Lemieux C."/>
        </authorList>
    </citation>
    <scope>NUCLEOTIDE SEQUENCE</scope>
</reference>
<organism evidence="1">
    <name type="scientific">Tetraselmis sp. CCMP 881</name>
    <dbReference type="NCBI Taxonomy" id="1812852"/>
    <lineage>
        <taxon>Eukaryota</taxon>
        <taxon>Viridiplantae</taxon>
        <taxon>Chlorophyta</taxon>
        <taxon>core chlorophytes</taxon>
        <taxon>Chlorodendrophyceae</taxon>
        <taxon>Chlorodendrales</taxon>
        <taxon>Chlorodendraceae</taxon>
        <taxon>Tetraselmis</taxon>
    </lineage>
</organism>
<dbReference type="Gene3D" id="3.30.1440.10">
    <property type="match status" value="1"/>
</dbReference>
<sequence>MYQKQPRFKIHYKQILSEDLILKQKISCISQLMRMDNIIITHSSSLSQKNIQFLVPPITATMLISGQKPKITQSIKAVANFQTRKNEPIGCITTLTKNKAYTFLEEIGLLISTKATK</sequence>
<dbReference type="AlphaFoldDB" id="A0A650ARF0"/>
<evidence type="ECO:0000313" key="1">
    <source>
        <dbReference type="EMBL" id="QGP70639.1"/>
    </source>
</evidence>
<keyword evidence="1" id="KW-0496">Mitochondrion</keyword>
<protein>
    <submittedName>
        <fullName evidence="1">Ribosomal protein L5</fullName>
    </submittedName>
</protein>
<dbReference type="GO" id="GO:0005840">
    <property type="term" value="C:ribosome"/>
    <property type="evidence" value="ECO:0007669"/>
    <property type="project" value="UniProtKB-KW"/>
</dbReference>
<proteinExistence type="predicted"/>
<name>A0A650ARF0_9CHLO</name>
<accession>A0A650ARF0</accession>
<keyword evidence="1" id="KW-0687">Ribonucleoprotein</keyword>
<dbReference type="InterPro" id="IPR022803">
    <property type="entry name" value="Ribosomal_uL5_dom_sf"/>
</dbReference>
<dbReference type="EMBL" id="MN642087">
    <property type="protein sequence ID" value="QGP70639.1"/>
    <property type="molecule type" value="Genomic_DNA"/>
</dbReference>
<keyword evidence="1" id="KW-0689">Ribosomal protein</keyword>
<gene>
    <name evidence="1" type="primary">rpl5</name>
</gene>
<geneLocation type="mitochondrion" evidence="1"/>
<dbReference type="SUPFAM" id="SSF55282">
    <property type="entry name" value="RL5-like"/>
    <property type="match status" value="1"/>
</dbReference>